<sequence length="369" mass="42723">MPTLKPLPDVEGPKLECFADNLADHDVKFIKRAVGGLQSNVYQVEIDGKTYALKCFYHYTHTAPNGQLDPIYDMVDRDIPDSDWDALLPYATPFYAECRAFGRLKEINRENLAVRAYGYTRLFMTEEMGKKIQCAYGPTRKLAPDYTSWKLPSPDHPIMAIVKDWLGDVHAEPYWQRRKRESKFFRTIHRNLLALHKSGIVVRDLEDQQFVNGVLVDLGQAYTIPHIYDREFGKMPCWTFASLAAWDLLRFGAMVCGWNITEWPETMHPRPRQCTFTTHKDQEACDRLRPRVYKQRPYLPILNYGGFDDFVMSDMPPFDPSLFDWRKAASKGRGTTKRSSTDGSQTAQPTRTRKVVKRKAAKRKVAKRK</sequence>
<dbReference type="InterPro" id="IPR025213">
    <property type="entry name" value="Sim4_Fta2"/>
</dbReference>
<evidence type="ECO:0000313" key="2">
    <source>
        <dbReference type="EMBL" id="KAK7413135.1"/>
    </source>
</evidence>
<comment type="caution">
    <text evidence="2">The sequence shown here is derived from an EMBL/GenBank/DDBJ whole genome shotgun (WGS) entry which is preliminary data.</text>
</comment>
<dbReference type="Proteomes" id="UP001498476">
    <property type="component" value="Unassembled WGS sequence"/>
</dbReference>
<organism evidence="2 3">
    <name type="scientific">Neonectria punicea</name>
    <dbReference type="NCBI Taxonomy" id="979145"/>
    <lineage>
        <taxon>Eukaryota</taxon>
        <taxon>Fungi</taxon>
        <taxon>Dikarya</taxon>
        <taxon>Ascomycota</taxon>
        <taxon>Pezizomycotina</taxon>
        <taxon>Sordariomycetes</taxon>
        <taxon>Hypocreomycetidae</taxon>
        <taxon>Hypocreales</taxon>
        <taxon>Nectriaceae</taxon>
        <taxon>Neonectria</taxon>
    </lineage>
</organism>
<keyword evidence="3" id="KW-1185">Reference proteome</keyword>
<evidence type="ECO:0000313" key="3">
    <source>
        <dbReference type="Proteomes" id="UP001498476"/>
    </source>
</evidence>
<feature type="compositionally biased region" description="Basic residues" evidence="1">
    <location>
        <begin position="351"/>
        <end position="369"/>
    </location>
</feature>
<dbReference type="EMBL" id="JAZAVJ010000139">
    <property type="protein sequence ID" value="KAK7413135.1"/>
    <property type="molecule type" value="Genomic_DNA"/>
</dbReference>
<feature type="compositionally biased region" description="Polar residues" evidence="1">
    <location>
        <begin position="337"/>
        <end position="350"/>
    </location>
</feature>
<evidence type="ECO:0008006" key="4">
    <source>
        <dbReference type="Google" id="ProtNLM"/>
    </source>
</evidence>
<dbReference type="Pfam" id="PF13095">
    <property type="entry name" value="FTA2"/>
    <property type="match status" value="1"/>
</dbReference>
<protein>
    <recommendedName>
        <fullName evidence="4">Protein kinase domain-containing protein</fullName>
    </recommendedName>
</protein>
<proteinExistence type="predicted"/>
<gene>
    <name evidence="2" type="ORF">QQX98_008021</name>
</gene>
<name>A0ABR1GWE7_9HYPO</name>
<accession>A0ABR1GWE7</accession>
<evidence type="ECO:0000256" key="1">
    <source>
        <dbReference type="SAM" id="MobiDB-lite"/>
    </source>
</evidence>
<reference evidence="2 3" key="1">
    <citation type="journal article" date="2025" name="Microbiol. Resour. Announc.">
        <title>Draft genome sequences for Neonectria magnoliae and Neonectria punicea, canker pathogens of Liriodendron tulipifera and Acer saccharum in West Virginia.</title>
        <authorList>
            <person name="Petronek H.M."/>
            <person name="Kasson M.T."/>
            <person name="Metheny A.M."/>
            <person name="Stauder C.M."/>
            <person name="Lovett B."/>
            <person name="Lynch S.C."/>
            <person name="Garnas J.R."/>
            <person name="Kasson L.R."/>
            <person name="Stajich J.E."/>
        </authorList>
    </citation>
    <scope>NUCLEOTIDE SEQUENCE [LARGE SCALE GENOMIC DNA]</scope>
    <source>
        <strain evidence="2 3">NRRL 64653</strain>
    </source>
</reference>
<feature type="region of interest" description="Disordered" evidence="1">
    <location>
        <begin position="329"/>
        <end position="369"/>
    </location>
</feature>